<sequence length="478" mass="54829">MEYFHLTLLLLFILLITFSLSLLLYKHMSQYKNHNLPPGKPGLPYVGESLEFLSTGRKGHPEKFVFDRTTKYSSNVFKTNLFGHPMSVFCGAEGNKFIFSKEDKLVVSWWPDSVNKVFPSSLKSSSIEEAKKMRKFISQFLKPDALQRYVGIMDSIAQRHFASGWENKDEVVVYPLAKNYTFWIACRLFLSLEDPNHIAKFADPFQYLVSGILSIPIDLPGTPFRRAINSSKLIRKELLGIIRQRKVDLAEGNASDDILSHMLITSDENGEFMNEMDIADKIIGLLIGGYDTASSACTSIVKYLAELPHIFQGVYKEQMEIAKRKGKGEMLNWEDIQKMKYSWNVACEVMRVAPPLQGAFREVINEFNFNGFFIPKGWKLYWSANSTHKCSEYFPEPENFDPSRFEGKGPKPYTYVPFGGGPRMCPGKEYARLEILVFMHNLIKRFTFQKIIPDEKIIVNPFSAPAKELPLRLFPHKD</sequence>
<evidence type="ECO:0000313" key="1">
    <source>
        <dbReference type="EMBL" id="KAG8645722.1"/>
    </source>
</evidence>
<gene>
    <name evidence="1" type="ORF">MANES_10G087400v8</name>
</gene>
<dbReference type="EMBL" id="CM004396">
    <property type="protein sequence ID" value="KAG8645722.1"/>
    <property type="molecule type" value="Genomic_DNA"/>
</dbReference>
<keyword evidence="2" id="KW-1185">Reference proteome</keyword>
<protein>
    <submittedName>
        <fullName evidence="1">Uncharacterized protein</fullName>
    </submittedName>
</protein>
<evidence type="ECO:0000313" key="2">
    <source>
        <dbReference type="Proteomes" id="UP000091857"/>
    </source>
</evidence>
<proteinExistence type="predicted"/>
<name>A0ACB7GZ60_MANES</name>
<organism evidence="1 2">
    <name type="scientific">Manihot esculenta</name>
    <name type="common">Cassava</name>
    <name type="synonym">Jatropha manihot</name>
    <dbReference type="NCBI Taxonomy" id="3983"/>
    <lineage>
        <taxon>Eukaryota</taxon>
        <taxon>Viridiplantae</taxon>
        <taxon>Streptophyta</taxon>
        <taxon>Embryophyta</taxon>
        <taxon>Tracheophyta</taxon>
        <taxon>Spermatophyta</taxon>
        <taxon>Magnoliopsida</taxon>
        <taxon>eudicotyledons</taxon>
        <taxon>Gunneridae</taxon>
        <taxon>Pentapetalae</taxon>
        <taxon>rosids</taxon>
        <taxon>fabids</taxon>
        <taxon>Malpighiales</taxon>
        <taxon>Euphorbiaceae</taxon>
        <taxon>Crotonoideae</taxon>
        <taxon>Manihoteae</taxon>
        <taxon>Manihot</taxon>
    </lineage>
</organism>
<reference evidence="2" key="1">
    <citation type="journal article" date="2016" name="Nat. Biotechnol.">
        <title>Sequencing wild and cultivated cassava and related species reveals extensive interspecific hybridization and genetic diversity.</title>
        <authorList>
            <person name="Bredeson J.V."/>
            <person name="Lyons J.B."/>
            <person name="Prochnik S.E."/>
            <person name="Wu G.A."/>
            <person name="Ha C.M."/>
            <person name="Edsinger-Gonzales E."/>
            <person name="Grimwood J."/>
            <person name="Schmutz J."/>
            <person name="Rabbi I.Y."/>
            <person name="Egesi C."/>
            <person name="Nauluvula P."/>
            <person name="Lebot V."/>
            <person name="Ndunguru J."/>
            <person name="Mkamilo G."/>
            <person name="Bart R.S."/>
            <person name="Setter T.L."/>
            <person name="Gleadow R.M."/>
            <person name="Kulakow P."/>
            <person name="Ferguson M.E."/>
            <person name="Rounsley S."/>
            <person name="Rokhsar D.S."/>
        </authorList>
    </citation>
    <scope>NUCLEOTIDE SEQUENCE [LARGE SCALE GENOMIC DNA]</scope>
    <source>
        <strain evidence="2">cv. AM560-2</strain>
    </source>
</reference>
<accession>A0ACB7GZ60</accession>
<dbReference type="Proteomes" id="UP000091857">
    <property type="component" value="Chromosome 10"/>
</dbReference>
<comment type="caution">
    <text evidence="1">The sequence shown here is derived from an EMBL/GenBank/DDBJ whole genome shotgun (WGS) entry which is preliminary data.</text>
</comment>